<evidence type="ECO:0000313" key="1">
    <source>
        <dbReference type="EMBL" id="PMD22483.1"/>
    </source>
</evidence>
<proteinExistence type="predicted"/>
<keyword evidence="2" id="KW-1185">Reference proteome</keyword>
<gene>
    <name evidence="1" type="ORF">NA56DRAFT_747751</name>
</gene>
<evidence type="ECO:0000313" key="2">
    <source>
        <dbReference type="Proteomes" id="UP000235672"/>
    </source>
</evidence>
<sequence length="68" mass="8308">MHFKQTLDGRYFSERKLIGLLQELFGENFECQIDEGFYVLLVPRLLTDEEQIKLQRTEFHQHYPVEQY</sequence>
<dbReference type="Proteomes" id="UP000235672">
    <property type="component" value="Unassembled WGS sequence"/>
</dbReference>
<organism evidence="1 2">
    <name type="scientific">Hyaloscypha hepaticicola</name>
    <dbReference type="NCBI Taxonomy" id="2082293"/>
    <lineage>
        <taxon>Eukaryota</taxon>
        <taxon>Fungi</taxon>
        <taxon>Dikarya</taxon>
        <taxon>Ascomycota</taxon>
        <taxon>Pezizomycotina</taxon>
        <taxon>Leotiomycetes</taxon>
        <taxon>Helotiales</taxon>
        <taxon>Hyaloscyphaceae</taxon>
        <taxon>Hyaloscypha</taxon>
    </lineage>
</organism>
<accession>A0A2J6Q8A1</accession>
<dbReference type="AlphaFoldDB" id="A0A2J6Q8A1"/>
<dbReference type="OrthoDB" id="3783539at2759"/>
<protein>
    <submittedName>
        <fullName evidence="1">Uncharacterized protein</fullName>
    </submittedName>
</protein>
<reference evidence="1 2" key="1">
    <citation type="submission" date="2016-05" db="EMBL/GenBank/DDBJ databases">
        <title>A degradative enzymes factory behind the ericoid mycorrhizal symbiosis.</title>
        <authorList>
            <consortium name="DOE Joint Genome Institute"/>
            <person name="Martino E."/>
            <person name="Morin E."/>
            <person name="Grelet G."/>
            <person name="Kuo A."/>
            <person name="Kohler A."/>
            <person name="Daghino S."/>
            <person name="Barry K."/>
            <person name="Choi C."/>
            <person name="Cichocki N."/>
            <person name="Clum A."/>
            <person name="Copeland A."/>
            <person name="Hainaut M."/>
            <person name="Haridas S."/>
            <person name="Labutti K."/>
            <person name="Lindquist E."/>
            <person name="Lipzen A."/>
            <person name="Khouja H.-R."/>
            <person name="Murat C."/>
            <person name="Ohm R."/>
            <person name="Olson A."/>
            <person name="Spatafora J."/>
            <person name="Veneault-Fourrey C."/>
            <person name="Henrissat B."/>
            <person name="Grigoriev I."/>
            <person name="Martin F."/>
            <person name="Perotto S."/>
        </authorList>
    </citation>
    <scope>NUCLEOTIDE SEQUENCE [LARGE SCALE GENOMIC DNA]</scope>
    <source>
        <strain evidence="1 2">UAMH 7357</strain>
    </source>
</reference>
<dbReference type="EMBL" id="KZ613477">
    <property type="protein sequence ID" value="PMD22483.1"/>
    <property type="molecule type" value="Genomic_DNA"/>
</dbReference>
<name>A0A2J6Q8A1_9HELO</name>